<dbReference type="EC" id="4.3.3.7" evidence="4 12"/>
<evidence type="ECO:0000256" key="7">
    <source>
        <dbReference type="ARBA" id="ARBA00022915"/>
    </source>
</evidence>
<evidence type="ECO:0000256" key="14">
    <source>
        <dbReference type="PIRSR" id="PIRSR001365-1"/>
    </source>
</evidence>
<protein>
    <recommendedName>
        <fullName evidence="4 12">4-hydroxy-tetrahydrodipicolinate synthase</fullName>
        <shortName evidence="12">HTPA synthase</shortName>
        <ecNumber evidence="4 12">4.3.3.7</ecNumber>
    </recommendedName>
</protein>
<feature type="binding site" evidence="12 15">
    <location>
        <position position="208"/>
    </location>
    <ligand>
        <name>pyruvate</name>
        <dbReference type="ChEBI" id="CHEBI:15361"/>
    </ligand>
</feature>
<keyword evidence="8 12" id="KW-0457">Lysine biosynthesis</keyword>
<dbReference type="Proteomes" id="UP000033965">
    <property type="component" value="Unassembled WGS sequence"/>
</dbReference>
<dbReference type="CDD" id="cd00950">
    <property type="entry name" value="DHDPS"/>
    <property type="match status" value="1"/>
</dbReference>
<dbReference type="HAMAP" id="MF_00418">
    <property type="entry name" value="DapA"/>
    <property type="match status" value="1"/>
</dbReference>
<dbReference type="PROSITE" id="PS00665">
    <property type="entry name" value="DHDPS_1"/>
    <property type="match status" value="1"/>
</dbReference>
<dbReference type="PANTHER" id="PTHR12128">
    <property type="entry name" value="DIHYDRODIPICOLINATE SYNTHASE"/>
    <property type="match status" value="1"/>
</dbReference>
<keyword evidence="6 12" id="KW-0028">Amino-acid biosynthesis</keyword>
<evidence type="ECO:0000256" key="9">
    <source>
        <dbReference type="ARBA" id="ARBA00023239"/>
    </source>
</evidence>
<feature type="site" description="Part of a proton relay during catalysis" evidence="12">
    <location>
        <position position="111"/>
    </location>
</feature>
<keyword evidence="10 12" id="KW-0704">Schiff base</keyword>
<dbReference type="SUPFAM" id="SSF51569">
    <property type="entry name" value="Aldolase"/>
    <property type="match status" value="1"/>
</dbReference>
<dbReference type="GO" id="GO:0005829">
    <property type="term" value="C:cytosol"/>
    <property type="evidence" value="ECO:0007669"/>
    <property type="project" value="TreeGrafter"/>
</dbReference>
<dbReference type="InterPro" id="IPR005263">
    <property type="entry name" value="DapA"/>
</dbReference>
<evidence type="ECO:0000256" key="1">
    <source>
        <dbReference type="ARBA" id="ARBA00003294"/>
    </source>
</evidence>
<comment type="similarity">
    <text evidence="3 12 13">Belongs to the DapA family.</text>
</comment>
<evidence type="ECO:0000256" key="4">
    <source>
        <dbReference type="ARBA" id="ARBA00012086"/>
    </source>
</evidence>
<evidence type="ECO:0000313" key="16">
    <source>
        <dbReference type="EMBL" id="KKW09380.1"/>
    </source>
</evidence>
<dbReference type="AlphaFoldDB" id="A0A0G1VSX3"/>
<dbReference type="Gene3D" id="3.20.20.70">
    <property type="entry name" value="Aldolase class I"/>
    <property type="match status" value="1"/>
</dbReference>
<evidence type="ECO:0000256" key="3">
    <source>
        <dbReference type="ARBA" id="ARBA00007592"/>
    </source>
</evidence>
<reference evidence="16 17" key="1">
    <citation type="journal article" date="2015" name="Nature">
        <title>rRNA introns, odd ribosomes, and small enigmatic genomes across a large radiation of phyla.</title>
        <authorList>
            <person name="Brown C.T."/>
            <person name="Hug L.A."/>
            <person name="Thomas B.C."/>
            <person name="Sharon I."/>
            <person name="Castelle C.J."/>
            <person name="Singh A."/>
            <person name="Wilkins M.J."/>
            <person name="Williams K.H."/>
            <person name="Banfield J.F."/>
        </authorList>
    </citation>
    <scope>NUCLEOTIDE SEQUENCE [LARGE SCALE GENOMIC DNA]</scope>
</reference>
<dbReference type="GO" id="GO:0019877">
    <property type="term" value="P:diaminopimelate biosynthetic process"/>
    <property type="evidence" value="ECO:0007669"/>
    <property type="project" value="UniProtKB-UniRule"/>
</dbReference>
<dbReference type="NCBIfam" id="TIGR00674">
    <property type="entry name" value="dapA"/>
    <property type="match status" value="1"/>
</dbReference>
<comment type="subunit">
    <text evidence="12">Homotetramer; dimer of dimers.</text>
</comment>
<dbReference type="SMART" id="SM01130">
    <property type="entry name" value="DHDPS"/>
    <property type="match status" value="1"/>
</dbReference>
<dbReference type="PANTHER" id="PTHR12128:SF66">
    <property type="entry name" value="4-HYDROXY-2-OXOGLUTARATE ALDOLASE, MITOCHONDRIAL"/>
    <property type="match status" value="1"/>
</dbReference>
<dbReference type="PIRSF" id="PIRSF001365">
    <property type="entry name" value="DHDPS"/>
    <property type="match status" value="1"/>
</dbReference>
<feature type="site" description="Part of a proton relay during catalysis" evidence="12">
    <location>
        <position position="48"/>
    </location>
</feature>
<comment type="function">
    <text evidence="1 12">Catalyzes the condensation of (S)-aspartate-beta-semialdehyde [(S)-ASA] and pyruvate to 4-hydroxy-tetrahydrodipicolinate (HTPA).</text>
</comment>
<evidence type="ECO:0000256" key="5">
    <source>
        <dbReference type="ARBA" id="ARBA00022490"/>
    </source>
</evidence>
<dbReference type="PATRIC" id="fig|1618669.3.peg.106"/>
<feature type="active site" description="Proton donor/acceptor" evidence="12 14">
    <location>
        <position position="137"/>
    </location>
</feature>
<comment type="pathway">
    <text evidence="2 12">Amino-acid biosynthesis; L-lysine biosynthesis via DAP pathway; (S)-tetrahydrodipicolinate from L-aspartate: step 3/4.</text>
</comment>
<sequence length="296" mass="31847">MAKLVLQGALTAIVTPFTKKGAVDFLAFRRLIRRQLDAGINGIVPCGSTGEAVTLNDKEYASVIKCAVKEIGGYVPVIAGAGSNNTARAIALSKIAQAQGVDGLLHVTPFYNKPTPNGLVAHYRAIVEAVNLPIILYNVPSRTGSNVLPNTIIRISKEVPGVVAVKEASGNIDQVRDIIKGARKGFITLSGDDAITFSAMKIGARGCISVVANEVPREFGELCQEALAGNWKKAREIHLRLLPLMDINFIESNPIPVKTALSMMGLIEESFRLPLVQMEKQNKPKLKRCLKTLGLI</sequence>
<dbReference type="InterPro" id="IPR002220">
    <property type="entry name" value="DapA-like"/>
</dbReference>
<dbReference type="GO" id="GO:0009089">
    <property type="term" value="P:lysine biosynthetic process via diaminopimelate"/>
    <property type="evidence" value="ECO:0007669"/>
    <property type="project" value="UniProtKB-UniRule"/>
</dbReference>
<comment type="caution">
    <text evidence="16">The sequence shown here is derived from an EMBL/GenBank/DDBJ whole genome shotgun (WGS) entry which is preliminary data.</text>
</comment>
<keyword evidence="7 12" id="KW-0220">Diaminopimelate biosynthesis</keyword>
<dbReference type="EMBL" id="LCPZ01000002">
    <property type="protein sequence ID" value="KKW09380.1"/>
    <property type="molecule type" value="Genomic_DNA"/>
</dbReference>
<comment type="catalytic activity">
    <reaction evidence="11 12">
        <text>L-aspartate 4-semialdehyde + pyruvate = (2S,4S)-4-hydroxy-2,3,4,5-tetrahydrodipicolinate + H2O + H(+)</text>
        <dbReference type="Rhea" id="RHEA:34171"/>
        <dbReference type="ChEBI" id="CHEBI:15361"/>
        <dbReference type="ChEBI" id="CHEBI:15377"/>
        <dbReference type="ChEBI" id="CHEBI:15378"/>
        <dbReference type="ChEBI" id="CHEBI:67139"/>
        <dbReference type="ChEBI" id="CHEBI:537519"/>
        <dbReference type="EC" id="4.3.3.7"/>
    </reaction>
</comment>
<feature type="active site" description="Schiff-base intermediate with substrate" evidence="12 14">
    <location>
        <position position="166"/>
    </location>
</feature>
<dbReference type="PROSITE" id="PS00666">
    <property type="entry name" value="DHDPS_2"/>
    <property type="match status" value="1"/>
</dbReference>
<feature type="binding site" evidence="12 15">
    <location>
        <position position="49"/>
    </location>
    <ligand>
        <name>pyruvate</name>
        <dbReference type="ChEBI" id="CHEBI:15361"/>
    </ligand>
</feature>
<evidence type="ECO:0000256" key="12">
    <source>
        <dbReference type="HAMAP-Rule" id="MF_00418"/>
    </source>
</evidence>
<dbReference type="UniPathway" id="UPA00034">
    <property type="reaction ID" value="UER00017"/>
</dbReference>
<keyword evidence="5 12" id="KW-0963">Cytoplasm</keyword>
<dbReference type="InterPro" id="IPR013785">
    <property type="entry name" value="Aldolase_TIM"/>
</dbReference>
<evidence type="ECO:0000256" key="13">
    <source>
        <dbReference type="PIRNR" id="PIRNR001365"/>
    </source>
</evidence>
<evidence type="ECO:0000313" key="17">
    <source>
        <dbReference type="Proteomes" id="UP000033965"/>
    </source>
</evidence>
<dbReference type="Pfam" id="PF00701">
    <property type="entry name" value="DHDPS"/>
    <property type="match status" value="1"/>
</dbReference>
<name>A0A0G1VSX3_9BACT</name>
<dbReference type="GO" id="GO:0008840">
    <property type="term" value="F:4-hydroxy-tetrahydrodipicolinate synthase activity"/>
    <property type="evidence" value="ECO:0007669"/>
    <property type="project" value="UniProtKB-UniRule"/>
</dbReference>
<evidence type="ECO:0000256" key="15">
    <source>
        <dbReference type="PIRSR" id="PIRSR001365-2"/>
    </source>
</evidence>
<evidence type="ECO:0000256" key="2">
    <source>
        <dbReference type="ARBA" id="ARBA00005120"/>
    </source>
</evidence>
<comment type="subcellular location">
    <subcellularLocation>
        <location evidence="12">Cytoplasm</location>
    </subcellularLocation>
</comment>
<dbReference type="PRINTS" id="PR00146">
    <property type="entry name" value="DHPICSNTHASE"/>
</dbReference>
<dbReference type="InterPro" id="IPR020625">
    <property type="entry name" value="Schiff_base-form_aldolases_AS"/>
</dbReference>
<organism evidence="16 17">
    <name type="scientific">Candidatus Kaiserbacteria bacterium GW2011_GWA2_49_19</name>
    <dbReference type="NCBI Taxonomy" id="1618669"/>
    <lineage>
        <taxon>Bacteria</taxon>
        <taxon>Candidatus Kaiseribacteriota</taxon>
    </lineage>
</organism>
<dbReference type="InterPro" id="IPR020624">
    <property type="entry name" value="Schiff_base-form_aldolases_CS"/>
</dbReference>
<evidence type="ECO:0000256" key="8">
    <source>
        <dbReference type="ARBA" id="ARBA00023154"/>
    </source>
</evidence>
<evidence type="ECO:0000256" key="11">
    <source>
        <dbReference type="ARBA" id="ARBA00047836"/>
    </source>
</evidence>
<keyword evidence="9 12" id="KW-0456">Lyase</keyword>
<evidence type="ECO:0000256" key="10">
    <source>
        <dbReference type="ARBA" id="ARBA00023270"/>
    </source>
</evidence>
<evidence type="ECO:0000256" key="6">
    <source>
        <dbReference type="ARBA" id="ARBA00022605"/>
    </source>
</evidence>
<proteinExistence type="inferred from homology"/>
<gene>
    <name evidence="12" type="primary">dapA</name>
    <name evidence="16" type="ORF">UY44_C0002G0020</name>
</gene>
<comment type="caution">
    <text evidence="12">Was originally thought to be a dihydrodipicolinate synthase (DHDPS), catalyzing the condensation of (S)-aspartate-beta-semialdehyde [(S)-ASA] and pyruvate to dihydrodipicolinate (DHDP). However, it was shown in E.coli that the product of the enzymatic reaction is not dihydrodipicolinate but in fact (4S)-4-hydroxy-2,3,4,5-tetrahydro-(2S)-dipicolinic acid (HTPA), and that the consecutive dehydration reaction leading to DHDP is not spontaneous but catalyzed by DapB.</text>
</comment>
<accession>A0A0G1VSX3</accession>